<evidence type="ECO:0000313" key="3">
    <source>
        <dbReference type="Proteomes" id="UP000430272"/>
    </source>
</evidence>
<evidence type="ECO:0000313" key="2">
    <source>
        <dbReference type="EMBL" id="MXO52564.1"/>
    </source>
</evidence>
<reference evidence="2 3" key="1">
    <citation type="submission" date="2019-12" db="EMBL/GenBank/DDBJ databases">
        <title>Genomic-based taxomic classification of the family Erythrobacteraceae.</title>
        <authorList>
            <person name="Xu L."/>
        </authorList>
    </citation>
    <scope>NUCLEOTIDE SEQUENCE [LARGE SCALE GENOMIC DNA]</scope>
    <source>
        <strain evidence="2 3">JCM 17468</strain>
    </source>
</reference>
<feature type="region of interest" description="Disordered" evidence="1">
    <location>
        <begin position="1"/>
        <end position="59"/>
    </location>
</feature>
<proteinExistence type="predicted"/>
<dbReference type="Proteomes" id="UP000430272">
    <property type="component" value="Unassembled WGS sequence"/>
</dbReference>
<dbReference type="EMBL" id="WTYD01000001">
    <property type="protein sequence ID" value="MXO52564.1"/>
    <property type="molecule type" value="Genomic_DNA"/>
</dbReference>
<keyword evidence="3" id="KW-1185">Reference proteome</keyword>
<accession>A0A844Y3D6</accession>
<sequence length="59" mass="6321">MATQPDPNADTIDPGAPSEVPAESPPSETPFDEPDEIEPVQPDYDQPDRAPLETPPPPD</sequence>
<dbReference type="AlphaFoldDB" id="A0A844Y3D6"/>
<comment type="caution">
    <text evidence="2">The sequence shown here is derived from an EMBL/GenBank/DDBJ whole genome shotgun (WGS) entry which is preliminary data.</text>
</comment>
<gene>
    <name evidence="2" type="ORF">GRI47_00900</name>
</gene>
<organism evidence="2 3">
    <name type="scientific">Qipengyuania pelagi</name>
    <dbReference type="NCBI Taxonomy" id="994320"/>
    <lineage>
        <taxon>Bacteria</taxon>
        <taxon>Pseudomonadati</taxon>
        <taxon>Pseudomonadota</taxon>
        <taxon>Alphaproteobacteria</taxon>
        <taxon>Sphingomonadales</taxon>
        <taxon>Erythrobacteraceae</taxon>
        <taxon>Qipengyuania</taxon>
    </lineage>
</organism>
<dbReference type="RefSeq" id="WP_160659536.1">
    <property type="nucleotide sequence ID" value="NZ_BAABDV010000001.1"/>
</dbReference>
<protein>
    <submittedName>
        <fullName evidence="2">Uncharacterized protein</fullName>
    </submittedName>
</protein>
<evidence type="ECO:0000256" key="1">
    <source>
        <dbReference type="SAM" id="MobiDB-lite"/>
    </source>
</evidence>
<name>A0A844Y3D6_9SPHN</name>